<dbReference type="Pfam" id="PF04313">
    <property type="entry name" value="HSDR_N"/>
    <property type="match status" value="1"/>
</dbReference>
<proteinExistence type="predicted"/>
<dbReference type="OrthoDB" id="9148007at2"/>
<keyword evidence="2" id="KW-0540">Nuclease</keyword>
<sequence>MDFSERLLSVSKRVSQQSDIIETEEATKTALIMPFIHQVLGYDVFNPAEVIPEFTADVGVKKGEKIDYAIVDNSEIAILIEAKKIGEELNEQHASQLFRYFGTTTAKIAILTNGRYYRFYTDLDAPNKMDSQPFLELDMLDIDAHIVPEIKKLTKANFDVDSVVNAAGELKYLSQLKHLLEKQIKDPAEDFIRFCITNVYGGIITQKVREQFTPLIQKALTQFIDDRVNNRLKSALAQQTDSPNKSAIESIEITDENEIPDDGIITTEEELEGFNIVKAIVRKHIDAERICQRDTKSYFGVLLDDNNRKPICRLHFNRAQKYIGIFDEEKVEERHPIESLDDIFNFEEALVKTALSYES</sequence>
<dbReference type="EMBL" id="QEWV01000009">
    <property type="protein sequence ID" value="PWD90601.1"/>
    <property type="molecule type" value="Genomic_DNA"/>
</dbReference>
<dbReference type="RefSeq" id="WP_109202141.1">
    <property type="nucleotide sequence ID" value="NZ_QEWS01000010.1"/>
</dbReference>
<evidence type="ECO:0000313" key="2">
    <source>
        <dbReference type="EMBL" id="PWD83716.1"/>
    </source>
</evidence>
<dbReference type="InterPro" id="IPR017035">
    <property type="entry name" value="UCP035009_HsdR_All3000-type"/>
</dbReference>
<dbReference type="PIRSF" id="PIRSF035009">
    <property type="entry name" value="UCP035009_HSDR_N"/>
    <property type="match status" value="1"/>
</dbReference>
<dbReference type="GO" id="GO:0005524">
    <property type="term" value="F:ATP binding"/>
    <property type="evidence" value="ECO:0007669"/>
    <property type="project" value="UniProtKB-KW"/>
</dbReference>
<evidence type="ECO:0000313" key="5">
    <source>
        <dbReference type="Proteomes" id="UP000245217"/>
    </source>
</evidence>
<keyword evidence="5" id="KW-1185">Reference proteome</keyword>
<organism evidence="2 4">
    <name type="scientific">Ignatzschineria cameli</name>
    <dbReference type="NCBI Taxonomy" id="2182793"/>
    <lineage>
        <taxon>Bacteria</taxon>
        <taxon>Pseudomonadati</taxon>
        <taxon>Pseudomonadota</taxon>
        <taxon>Gammaproteobacteria</taxon>
        <taxon>Cardiobacteriales</taxon>
        <taxon>Ignatzschineriaceae</taxon>
        <taxon>Ignatzschineria</taxon>
    </lineage>
</organism>
<evidence type="ECO:0000313" key="4">
    <source>
        <dbReference type="Proteomes" id="UP000245059"/>
    </source>
</evidence>
<feature type="domain" description="Restriction endonuclease type I HsdR N-terminal" evidence="1">
    <location>
        <begin position="62"/>
        <end position="127"/>
    </location>
</feature>
<name>A0A2U2AKY5_9GAMM</name>
<dbReference type="InterPro" id="IPR007409">
    <property type="entry name" value="Restrct_endonuc_type1_HsdR_N"/>
</dbReference>
<dbReference type="AlphaFoldDB" id="A0A2U2AKY5"/>
<reference evidence="4 5" key="2">
    <citation type="submission" date="2018-05" db="EMBL/GenBank/DDBJ databases">
        <title>Ignatzschineria dubaiensis sp. nov., isolated from necrotic foot tissues of dromedaries (Camelus dromedarius) and associated maggots in Dubai, United Arab Emirates.</title>
        <authorList>
            <person name="Tsang C.C."/>
            <person name="Tang J.Y.M."/>
            <person name="Fong J.Y.H."/>
            <person name="Kinne J."/>
            <person name="Lee H.H."/>
            <person name="Joseph M."/>
            <person name="Jose S."/>
            <person name="Schuster R.K."/>
            <person name="Tang Y."/>
            <person name="Sivakumar S."/>
            <person name="Chen J.H.K."/>
            <person name="Teng J.L.L."/>
            <person name="Lau S.K.P."/>
            <person name="Wernery U."/>
            <person name="Woo P.C.Y."/>
        </authorList>
    </citation>
    <scope>NUCLEOTIDE SEQUENCE [LARGE SCALE GENOMIC DNA]</scope>
    <source>
        <strain evidence="4">UAE-HKU57</strain>
        <strain evidence="5">UAE-HKU58</strain>
    </source>
</reference>
<dbReference type="GO" id="GO:0003677">
    <property type="term" value="F:DNA binding"/>
    <property type="evidence" value="ECO:0007669"/>
    <property type="project" value="UniProtKB-KW"/>
</dbReference>
<keyword evidence="2" id="KW-0378">Hydrolase</keyword>
<accession>A0A2U2AKY5</accession>
<dbReference type="EMBL" id="QEWW01000009">
    <property type="protein sequence ID" value="PWD83716.1"/>
    <property type="molecule type" value="Genomic_DNA"/>
</dbReference>
<dbReference type="Proteomes" id="UP000245217">
    <property type="component" value="Unassembled WGS sequence"/>
</dbReference>
<dbReference type="GO" id="GO:0009307">
    <property type="term" value="P:DNA restriction-modification system"/>
    <property type="evidence" value="ECO:0007669"/>
    <property type="project" value="UniProtKB-KW"/>
</dbReference>
<keyword evidence="2" id="KW-0255">Endonuclease</keyword>
<gene>
    <name evidence="2" type="ORF">DC077_09425</name>
    <name evidence="3" type="ORF">DC078_08645</name>
</gene>
<reference evidence="2" key="1">
    <citation type="journal article" date="2018" name="Genome Announc.">
        <title>Ignatzschineria cameli sp. nov., isolated from necrotic foot tissue of dromedaries (Camelus dromedarius) and associated maggots (Wohlfahrtia species) in Dubai.</title>
        <authorList>
            <person name="Tsang C.C."/>
            <person name="Tang J.Y."/>
            <person name="Fong J.Y."/>
            <person name="Kinne J."/>
            <person name="Lee H.H."/>
            <person name="Joseph M."/>
            <person name="Jose S."/>
            <person name="Schuster R.K."/>
            <person name="Tang Y."/>
            <person name="Sivakumar S."/>
            <person name="Chen J.H."/>
            <person name="Teng J.L."/>
            <person name="Lau S.K."/>
            <person name="Wernery U."/>
            <person name="Woo P.C."/>
        </authorList>
    </citation>
    <scope>NUCLEOTIDE SEQUENCE</scope>
    <source>
        <strain evidence="2">UAE-HKU57</strain>
        <strain evidence="3">UAE-HKU58</strain>
    </source>
</reference>
<dbReference type="Proteomes" id="UP000245059">
    <property type="component" value="Unassembled WGS sequence"/>
</dbReference>
<evidence type="ECO:0000313" key="3">
    <source>
        <dbReference type="EMBL" id="PWD90601.1"/>
    </source>
</evidence>
<evidence type="ECO:0000259" key="1">
    <source>
        <dbReference type="Pfam" id="PF04313"/>
    </source>
</evidence>
<dbReference type="GO" id="GO:0009035">
    <property type="term" value="F:type I site-specific deoxyribonuclease activity"/>
    <property type="evidence" value="ECO:0007669"/>
    <property type="project" value="UniProtKB-EC"/>
</dbReference>
<comment type="caution">
    <text evidence="2">The sequence shown here is derived from an EMBL/GenBank/DDBJ whole genome shotgun (WGS) entry which is preliminary data.</text>
</comment>
<protein>
    <submittedName>
        <fullName evidence="2">Restriction endonuclease</fullName>
    </submittedName>
</protein>